<keyword evidence="8 11" id="KW-0472">Membrane</keyword>
<protein>
    <recommendedName>
        <fullName evidence="11">UDP-glucuronosyltransferase</fullName>
        <ecNumber evidence="11">2.4.1.17</ecNumber>
    </recommendedName>
</protein>
<dbReference type="CDD" id="cd03784">
    <property type="entry name" value="GT1_Gtf-like"/>
    <property type="match status" value="1"/>
</dbReference>
<feature type="signal peptide" evidence="11">
    <location>
        <begin position="1"/>
        <end position="26"/>
    </location>
</feature>
<feature type="transmembrane region" description="Helical" evidence="11">
    <location>
        <begin position="490"/>
        <end position="513"/>
    </location>
</feature>
<name>A0A4Z2CG38_9TELE</name>
<evidence type="ECO:0000256" key="6">
    <source>
        <dbReference type="ARBA" id="ARBA00022824"/>
    </source>
</evidence>
<dbReference type="GO" id="GO:0005789">
    <property type="term" value="C:endoplasmic reticulum membrane"/>
    <property type="evidence" value="ECO:0007669"/>
    <property type="project" value="UniProtKB-SubCell"/>
</dbReference>
<proteinExistence type="inferred from homology"/>
<dbReference type="EMBL" id="SWLE01000001">
    <property type="protein sequence ID" value="TNN03193.1"/>
    <property type="molecule type" value="Genomic_DNA"/>
</dbReference>
<comment type="subcellular location">
    <subcellularLocation>
        <location evidence="1">Endoplasmic reticulum membrane</location>
        <topology evidence="1">Single-pass membrane protein</topology>
    </subcellularLocation>
    <subcellularLocation>
        <location evidence="11">Membrane</location>
        <topology evidence="11">Single-pass membrane protein</topology>
    </subcellularLocation>
</comment>
<dbReference type="FunFam" id="3.40.50.2000:FF:000021">
    <property type="entry name" value="UDP-glucuronosyltransferase"/>
    <property type="match status" value="1"/>
</dbReference>
<keyword evidence="6" id="KW-0256">Endoplasmic reticulum</keyword>
<evidence type="ECO:0000256" key="11">
    <source>
        <dbReference type="RuleBase" id="RU362059"/>
    </source>
</evidence>
<keyword evidence="9" id="KW-0325">Glycoprotein</keyword>
<gene>
    <name evidence="12" type="ORF">fugu_000222</name>
</gene>
<evidence type="ECO:0000256" key="8">
    <source>
        <dbReference type="ARBA" id="ARBA00023136"/>
    </source>
</evidence>
<keyword evidence="13" id="KW-1185">Reference proteome</keyword>
<evidence type="ECO:0000256" key="7">
    <source>
        <dbReference type="ARBA" id="ARBA00022989"/>
    </source>
</evidence>
<comment type="similarity">
    <text evidence="2 10">Belongs to the UDP-glycosyltransferase family.</text>
</comment>
<dbReference type="FunFam" id="3.40.50.2000:FF:000176">
    <property type="entry name" value="UDP glucuronosyltransferase 1 family, polypeptide A7"/>
    <property type="match status" value="1"/>
</dbReference>
<comment type="caution">
    <text evidence="12">The sequence shown here is derived from an EMBL/GenBank/DDBJ whole genome shotgun (WGS) entry which is preliminary data.</text>
</comment>
<keyword evidence="11" id="KW-0732">Signal</keyword>
<dbReference type="InterPro" id="IPR050271">
    <property type="entry name" value="UDP-glycosyltransferase"/>
</dbReference>
<dbReference type="AlphaFoldDB" id="A0A4Z2CG38"/>
<evidence type="ECO:0000256" key="4">
    <source>
        <dbReference type="ARBA" id="ARBA00022679"/>
    </source>
</evidence>
<dbReference type="GO" id="GO:0015020">
    <property type="term" value="F:glucuronosyltransferase activity"/>
    <property type="evidence" value="ECO:0007669"/>
    <property type="project" value="UniProtKB-EC"/>
</dbReference>
<dbReference type="Gene3D" id="3.40.50.2000">
    <property type="entry name" value="Glycogen Phosphorylase B"/>
    <property type="match status" value="2"/>
</dbReference>
<evidence type="ECO:0000256" key="5">
    <source>
        <dbReference type="ARBA" id="ARBA00022692"/>
    </source>
</evidence>
<dbReference type="InterPro" id="IPR002213">
    <property type="entry name" value="UDP_glucos_trans"/>
</dbReference>
<evidence type="ECO:0000256" key="3">
    <source>
        <dbReference type="ARBA" id="ARBA00022676"/>
    </source>
</evidence>
<keyword evidence="4 10" id="KW-0808">Transferase</keyword>
<dbReference type="SUPFAM" id="SSF53756">
    <property type="entry name" value="UDP-Glycosyltransferase/glycogen phosphorylase"/>
    <property type="match status" value="1"/>
</dbReference>
<evidence type="ECO:0000313" key="12">
    <source>
        <dbReference type="EMBL" id="TNN03193.1"/>
    </source>
</evidence>
<dbReference type="InterPro" id="IPR035595">
    <property type="entry name" value="UDP_glycos_trans_CS"/>
</dbReference>
<organism evidence="12 13">
    <name type="scientific">Takifugu bimaculatus</name>
    <dbReference type="NCBI Taxonomy" id="433685"/>
    <lineage>
        <taxon>Eukaryota</taxon>
        <taxon>Metazoa</taxon>
        <taxon>Chordata</taxon>
        <taxon>Craniata</taxon>
        <taxon>Vertebrata</taxon>
        <taxon>Euteleostomi</taxon>
        <taxon>Actinopterygii</taxon>
        <taxon>Neopterygii</taxon>
        <taxon>Teleostei</taxon>
        <taxon>Neoteleostei</taxon>
        <taxon>Acanthomorphata</taxon>
        <taxon>Eupercaria</taxon>
        <taxon>Tetraodontiformes</taxon>
        <taxon>Tetradontoidea</taxon>
        <taxon>Tetraodontidae</taxon>
        <taxon>Takifugu</taxon>
    </lineage>
</organism>
<keyword evidence="3 10" id="KW-0328">Glycosyltransferase</keyword>
<dbReference type="PROSITE" id="PS00375">
    <property type="entry name" value="UDPGT"/>
    <property type="match status" value="1"/>
</dbReference>
<dbReference type="EC" id="2.4.1.17" evidence="11"/>
<evidence type="ECO:0000256" key="1">
    <source>
        <dbReference type="ARBA" id="ARBA00004389"/>
    </source>
</evidence>
<dbReference type="Pfam" id="PF00201">
    <property type="entry name" value="UDPGT"/>
    <property type="match status" value="1"/>
</dbReference>
<keyword evidence="7 11" id="KW-1133">Transmembrane helix</keyword>
<evidence type="ECO:0000256" key="10">
    <source>
        <dbReference type="RuleBase" id="RU003718"/>
    </source>
</evidence>
<feature type="chain" id="PRO_5021441878" description="UDP-glucuronosyltransferase" evidence="11">
    <location>
        <begin position="27"/>
        <end position="525"/>
    </location>
</feature>
<reference evidence="12 13" key="1">
    <citation type="submission" date="2019-04" db="EMBL/GenBank/DDBJ databases">
        <title>The sequence and de novo assembly of Takifugu bimaculatus genome using PacBio and Hi-C technologies.</title>
        <authorList>
            <person name="Xu P."/>
            <person name="Liu B."/>
            <person name="Zhou Z."/>
        </authorList>
    </citation>
    <scope>NUCLEOTIDE SEQUENCE [LARGE SCALE GENOMIC DNA]</scope>
    <source>
        <strain evidence="12">TB-2018</strain>
        <tissue evidence="12">Muscle</tissue>
    </source>
</reference>
<sequence>MRGSGWFPTLGLLAWFCCFGPRPVESGKVLVLPVDGSHWLSMKILVKELVQRGHDVLVLVPETSLLIKSSENYRTEIYQVPYSKEDLDGNFNELKDGLFDKPPTMADIFVNVERLVTFTTMQVSGCESLLRNQPLMTRLQEQGFEVVLTDPFLPCGSILSHLFNVPAVYFLRGLPCELDLKANQCPAPPSYVPMAFSGNSDVMNFPQRVKNMLMYFVQSYMCKIIYREFDRLVTRHMSDVQSYRELLSRGAFWLLRYDFTFEYPRPVMPNTAFIGGINCAKKAALPADLEEFVNGSGDDGFIVFTLGSMVENMPEQKAKEFFTAFGQIPQRVLWRYNGAVPENAPKNVKVMKWLPQNDLLAHPKAKVFITHGGTHGIYEGICNGVPMLMFPLFGDQGDNVNHLVHRGVAERLGIYDVTSEKVVAALKKMTHDKSYKEKIVKLSQINQDRPVAPLELSVFWTEFVMRHKGAEHLRVAAHDLNWFQYHSLDVIGFLAVVLLTVLWALLKCCSCCIRRCLRMGKKKKE</sequence>
<evidence type="ECO:0000256" key="9">
    <source>
        <dbReference type="ARBA" id="ARBA00023180"/>
    </source>
</evidence>
<dbReference type="PANTHER" id="PTHR48043:SF161">
    <property type="entry name" value="UDP GLUCURONOSYLTRANSFERASE FAMILY 1 MEMBER A1"/>
    <property type="match status" value="1"/>
</dbReference>
<dbReference type="Proteomes" id="UP000516260">
    <property type="component" value="Chromosome 1"/>
</dbReference>
<dbReference type="PANTHER" id="PTHR48043">
    <property type="entry name" value="EG:EG0003.4 PROTEIN-RELATED"/>
    <property type="match status" value="1"/>
</dbReference>
<keyword evidence="5 11" id="KW-0812">Transmembrane</keyword>
<evidence type="ECO:0000256" key="2">
    <source>
        <dbReference type="ARBA" id="ARBA00009995"/>
    </source>
</evidence>
<evidence type="ECO:0000313" key="13">
    <source>
        <dbReference type="Proteomes" id="UP000516260"/>
    </source>
</evidence>
<accession>A0A4Z2CG38</accession>
<comment type="catalytic activity">
    <reaction evidence="11">
        <text>glucuronate acceptor + UDP-alpha-D-glucuronate = acceptor beta-D-glucuronoside + UDP + H(+)</text>
        <dbReference type="Rhea" id="RHEA:21032"/>
        <dbReference type="ChEBI" id="CHEBI:15378"/>
        <dbReference type="ChEBI" id="CHEBI:58052"/>
        <dbReference type="ChEBI" id="CHEBI:58223"/>
        <dbReference type="ChEBI" id="CHEBI:132367"/>
        <dbReference type="ChEBI" id="CHEBI:132368"/>
        <dbReference type="EC" id="2.4.1.17"/>
    </reaction>
</comment>